<evidence type="ECO:0000313" key="4">
    <source>
        <dbReference type="EMBL" id="KKR86139.1"/>
    </source>
</evidence>
<evidence type="ECO:0000313" key="5">
    <source>
        <dbReference type="Proteomes" id="UP000033858"/>
    </source>
</evidence>
<proteinExistence type="predicted"/>
<dbReference type="InterPro" id="IPR012338">
    <property type="entry name" value="Beta-lactam/transpept-like"/>
</dbReference>
<keyword evidence="2" id="KW-1133">Transmembrane helix</keyword>
<dbReference type="GO" id="GO:0008800">
    <property type="term" value="F:beta-lactamase activity"/>
    <property type="evidence" value="ECO:0007669"/>
    <property type="project" value="InterPro"/>
</dbReference>
<sequence length="299" mass="34333">MAMFGKRRDEEEYDEEYEVQTPRRKIRDLKPENRKRRKEPVKPWGKKERYVVLVILLVTVLVAVALGISARDFKLPGFPKIKIENPFKEEVIVVGSKKNYSKIASDFKEKTKNLSGTYALYIIDLSNNYSFGVDGEKVMQAASLIKLPVMLYVNGKVDDSNIEAMGKRSDNVVFSQMRSKFGDTALQSYIDELGMKNTSIEKNETTPKEIGDFFKKFKDEPMMEYLVDTIFEDWLPKGIPENIKIAHKYGREVHVINDAGVVYAEKPYVVVIMTQGVIEKEADEIFPELSKLVYDGMNK</sequence>
<feature type="domain" description="Beta-lactamase class A catalytic" evidence="3">
    <location>
        <begin position="162"/>
        <end position="274"/>
    </location>
</feature>
<dbReference type="Pfam" id="PF13354">
    <property type="entry name" value="Beta-lactamase2"/>
    <property type="match status" value="2"/>
</dbReference>
<dbReference type="Gene3D" id="3.40.710.10">
    <property type="entry name" value="DD-peptidase/beta-lactamase superfamily"/>
    <property type="match status" value="1"/>
</dbReference>
<gene>
    <name evidence="4" type="ORF">UU32_C0021G0005</name>
</gene>
<feature type="compositionally biased region" description="Basic residues" evidence="1">
    <location>
        <begin position="22"/>
        <end position="39"/>
    </location>
</feature>
<evidence type="ECO:0000259" key="3">
    <source>
        <dbReference type="Pfam" id="PF13354"/>
    </source>
</evidence>
<feature type="compositionally biased region" description="Basic and acidic residues" evidence="1">
    <location>
        <begin position="1"/>
        <end position="10"/>
    </location>
</feature>
<comment type="caution">
    <text evidence="4">The sequence shown here is derived from an EMBL/GenBank/DDBJ whole genome shotgun (WGS) entry which is preliminary data.</text>
</comment>
<dbReference type="PANTHER" id="PTHR35333:SF3">
    <property type="entry name" value="BETA-LACTAMASE-TYPE TRANSPEPTIDASE FOLD CONTAINING PROTEIN"/>
    <property type="match status" value="1"/>
</dbReference>
<feature type="region of interest" description="Disordered" evidence="1">
    <location>
        <begin position="1"/>
        <end position="40"/>
    </location>
</feature>
<dbReference type="EMBL" id="LCAE01000021">
    <property type="protein sequence ID" value="KKR86139.1"/>
    <property type="molecule type" value="Genomic_DNA"/>
</dbReference>
<accession>A0A0G0UAZ4</accession>
<dbReference type="Proteomes" id="UP000033858">
    <property type="component" value="Unassembled WGS sequence"/>
</dbReference>
<dbReference type="SUPFAM" id="SSF56601">
    <property type="entry name" value="beta-lactamase/transpeptidase-like"/>
    <property type="match status" value="1"/>
</dbReference>
<reference evidence="4 5" key="1">
    <citation type="journal article" date="2015" name="Nature">
        <title>rRNA introns, odd ribosomes, and small enigmatic genomes across a large radiation of phyla.</title>
        <authorList>
            <person name="Brown C.T."/>
            <person name="Hug L.A."/>
            <person name="Thomas B.C."/>
            <person name="Sharon I."/>
            <person name="Castelle C.J."/>
            <person name="Singh A."/>
            <person name="Wilkins M.J."/>
            <person name="Williams K.H."/>
            <person name="Banfield J.F."/>
        </authorList>
    </citation>
    <scope>NUCLEOTIDE SEQUENCE [LARGE SCALE GENOMIC DNA]</scope>
</reference>
<protein>
    <submittedName>
        <fullName evidence="4">Beta-lactamase class A-like protein</fullName>
    </submittedName>
</protein>
<feature type="transmembrane region" description="Helical" evidence="2">
    <location>
        <begin position="50"/>
        <end position="70"/>
    </location>
</feature>
<dbReference type="InterPro" id="IPR045155">
    <property type="entry name" value="Beta-lactam_cat"/>
</dbReference>
<organism evidence="4 5">
    <name type="scientific">Candidatus Woesebacteria bacterium GW2011_GWB1_41_10</name>
    <dbReference type="NCBI Taxonomy" id="1618577"/>
    <lineage>
        <taxon>Bacteria</taxon>
        <taxon>Candidatus Woeseibacteriota</taxon>
    </lineage>
</organism>
<evidence type="ECO:0000256" key="2">
    <source>
        <dbReference type="SAM" id="Phobius"/>
    </source>
</evidence>
<keyword evidence="2" id="KW-0812">Transmembrane</keyword>
<dbReference type="PANTHER" id="PTHR35333">
    <property type="entry name" value="BETA-LACTAMASE"/>
    <property type="match status" value="1"/>
</dbReference>
<feature type="domain" description="Beta-lactamase class A catalytic" evidence="3">
    <location>
        <begin position="120"/>
        <end position="161"/>
    </location>
</feature>
<dbReference type="GO" id="GO:0030655">
    <property type="term" value="P:beta-lactam antibiotic catabolic process"/>
    <property type="evidence" value="ECO:0007669"/>
    <property type="project" value="InterPro"/>
</dbReference>
<keyword evidence="2" id="KW-0472">Membrane</keyword>
<dbReference type="InterPro" id="IPR000871">
    <property type="entry name" value="Beta-lactam_class-A"/>
</dbReference>
<evidence type="ECO:0000256" key="1">
    <source>
        <dbReference type="SAM" id="MobiDB-lite"/>
    </source>
</evidence>
<dbReference type="AlphaFoldDB" id="A0A0G0UAZ4"/>
<dbReference type="GO" id="GO:0046677">
    <property type="term" value="P:response to antibiotic"/>
    <property type="evidence" value="ECO:0007669"/>
    <property type="project" value="InterPro"/>
</dbReference>
<name>A0A0G0UAZ4_9BACT</name>